<dbReference type="RefSeq" id="WP_047193833.1">
    <property type="nucleotide sequence ID" value="NZ_CP011371.1"/>
</dbReference>
<keyword evidence="2" id="KW-1185">Reference proteome</keyword>
<protein>
    <submittedName>
        <fullName evidence="1">Uncharacterized protein</fullName>
    </submittedName>
</protein>
<dbReference type="Proteomes" id="UP000035352">
    <property type="component" value="Chromosome"/>
</dbReference>
<gene>
    <name evidence="1" type="ORF">AAW51_1141</name>
</gene>
<dbReference type="KEGG" id="pbh:AAW51_1141"/>
<dbReference type="EMBL" id="CP011371">
    <property type="protein sequence ID" value="AKJ27832.1"/>
    <property type="molecule type" value="Genomic_DNA"/>
</dbReference>
<dbReference type="AlphaFoldDB" id="A0A0G3BEW5"/>
<organism evidence="1 2">
    <name type="scientific">Caldimonas brevitalea</name>
    <dbReference type="NCBI Taxonomy" id="413882"/>
    <lineage>
        <taxon>Bacteria</taxon>
        <taxon>Pseudomonadati</taxon>
        <taxon>Pseudomonadota</taxon>
        <taxon>Betaproteobacteria</taxon>
        <taxon>Burkholderiales</taxon>
        <taxon>Sphaerotilaceae</taxon>
        <taxon>Caldimonas</taxon>
    </lineage>
</organism>
<evidence type="ECO:0000313" key="1">
    <source>
        <dbReference type="EMBL" id="AKJ27832.1"/>
    </source>
</evidence>
<evidence type="ECO:0000313" key="2">
    <source>
        <dbReference type="Proteomes" id="UP000035352"/>
    </source>
</evidence>
<proteinExistence type="predicted"/>
<dbReference type="OrthoDB" id="8908212at2"/>
<reference evidence="1 2" key="1">
    <citation type="submission" date="2015-05" db="EMBL/GenBank/DDBJ databases">
        <authorList>
            <person name="Tang B."/>
            <person name="Yu Y."/>
        </authorList>
    </citation>
    <scope>NUCLEOTIDE SEQUENCE [LARGE SCALE GENOMIC DNA]</scope>
    <source>
        <strain evidence="1 2">DSM 7029</strain>
    </source>
</reference>
<dbReference type="STRING" id="413882.AAW51_1141"/>
<name>A0A0G3BEW5_9BURK</name>
<accession>A0A0G3BEW5</accession>
<sequence length="151" mass="16231">MSTVLYSAHPFAQPAVTSGRDDLQAHAAHRLGVVRHLVASMMLGQMYGLHEEADLIFKAASRLLGDGRELRISLAFASAVGGDLAPARTLLAEGLDDWPQPEVARMSVALALKMGGAPEWQEVVEQTLAVSVDPVARRFGHQILNPDSPQL</sequence>